<feature type="compositionally biased region" description="Low complexity" evidence="1">
    <location>
        <begin position="92"/>
        <end position="116"/>
    </location>
</feature>
<gene>
    <name evidence="2" type="ORF">PoB_006942300</name>
</gene>
<evidence type="ECO:0000313" key="3">
    <source>
        <dbReference type="Proteomes" id="UP000735302"/>
    </source>
</evidence>
<accession>A0AAV4DF67</accession>
<organism evidence="2 3">
    <name type="scientific">Plakobranchus ocellatus</name>
    <dbReference type="NCBI Taxonomy" id="259542"/>
    <lineage>
        <taxon>Eukaryota</taxon>
        <taxon>Metazoa</taxon>
        <taxon>Spiralia</taxon>
        <taxon>Lophotrochozoa</taxon>
        <taxon>Mollusca</taxon>
        <taxon>Gastropoda</taxon>
        <taxon>Heterobranchia</taxon>
        <taxon>Euthyneura</taxon>
        <taxon>Panpulmonata</taxon>
        <taxon>Sacoglossa</taxon>
        <taxon>Placobranchoidea</taxon>
        <taxon>Plakobranchidae</taxon>
        <taxon>Plakobranchus</taxon>
    </lineage>
</organism>
<keyword evidence="3" id="KW-1185">Reference proteome</keyword>
<name>A0AAV4DF67_9GAST</name>
<feature type="region of interest" description="Disordered" evidence="1">
    <location>
        <begin position="90"/>
        <end position="116"/>
    </location>
</feature>
<evidence type="ECO:0000313" key="2">
    <source>
        <dbReference type="EMBL" id="GFO42918.1"/>
    </source>
</evidence>
<proteinExistence type="predicted"/>
<protein>
    <submittedName>
        <fullName evidence="2">Uncharacterized protein</fullName>
    </submittedName>
</protein>
<reference evidence="2 3" key="1">
    <citation type="journal article" date="2021" name="Elife">
        <title>Chloroplast acquisition without the gene transfer in kleptoplastic sea slugs, Plakobranchus ocellatus.</title>
        <authorList>
            <person name="Maeda T."/>
            <person name="Takahashi S."/>
            <person name="Yoshida T."/>
            <person name="Shimamura S."/>
            <person name="Takaki Y."/>
            <person name="Nagai Y."/>
            <person name="Toyoda A."/>
            <person name="Suzuki Y."/>
            <person name="Arimoto A."/>
            <person name="Ishii H."/>
            <person name="Satoh N."/>
            <person name="Nishiyama T."/>
            <person name="Hasebe M."/>
            <person name="Maruyama T."/>
            <person name="Minagawa J."/>
            <person name="Obokata J."/>
            <person name="Shigenobu S."/>
        </authorList>
    </citation>
    <scope>NUCLEOTIDE SEQUENCE [LARGE SCALE GENOMIC DNA]</scope>
</reference>
<dbReference type="EMBL" id="BLXT01007821">
    <property type="protein sequence ID" value="GFO42918.1"/>
    <property type="molecule type" value="Genomic_DNA"/>
</dbReference>
<comment type="caution">
    <text evidence="2">The sequence shown here is derived from an EMBL/GenBank/DDBJ whole genome shotgun (WGS) entry which is preliminary data.</text>
</comment>
<dbReference type="AlphaFoldDB" id="A0AAV4DF67"/>
<sequence>MQRIQQQQGNIFPRVTDSAILKCCEKLFFSSQKDSSDVKLNRPTYIEIQNHVRDNRISDPGRKQGLRLQGILGEIMSMLVDTVEVPVGNRASTLPQTPLQPRQQLSSSTLTKTGCP</sequence>
<evidence type="ECO:0000256" key="1">
    <source>
        <dbReference type="SAM" id="MobiDB-lite"/>
    </source>
</evidence>
<dbReference type="Proteomes" id="UP000735302">
    <property type="component" value="Unassembled WGS sequence"/>
</dbReference>